<keyword evidence="3" id="KW-1185">Reference proteome</keyword>
<dbReference type="GeneID" id="59289950"/>
<comment type="caution">
    <text evidence="2">The sequence shown here is derived from an EMBL/GenBank/DDBJ whole genome shotgun (WGS) entry which is preliminary data.</text>
</comment>
<dbReference type="RefSeq" id="XP_037162780.1">
    <property type="nucleotide sequence ID" value="XM_037310194.1"/>
</dbReference>
<protein>
    <submittedName>
        <fullName evidence="2">Uncharacterized protein</fullName>
    </submittedName>
</protein>
<gene>
    <name evidence="2" type="ORF">HO173_008294</name>
</gene>
<dbReference type="EMBL" id="JACCJC010000038">
    <property type="protein sequence ID" value="KAF6233362.1"/>
    <property type="molecule type" value="Genomic_DNA"/>
</dbReference>
<name>A0A8H6FRH7_9LECA</name>
<feature type="compositionally biased region" description="Polar residues" evidence="1">
    <location>
        <begin position="162"/>
        <end position="172"/>
    </location>
</feature>
<feature type="region of interest" description="Disordered" evidence="1">
    <location>
        <begin position="148"/>
        <end position="173"/>
    </location>
</feature>
<dbReference type="Proteomes" id="UP000578531">
    <property type="component" value="Unassembled WGS sequence"/>
</dbReference>
<evidence type="ECO:0000313" key="3">
    <source>
        <dbReference type="Proteomes" id="UP000578531"/>
    </source>
</evidence>
<evidence type="ECO:0000256" key="1">
    <source>
        <dbReference type="SAM" id="MobiDB-lite"/>
    </source>
</evidence>
<sequence length="189" mass="21062">MATKAESFPRLFDAVKAKFPSSLGPDRWHLVAASALITYLRPLKSGYLWNYLTSQPDCQTLEQRRALNKRLREFFVKQWVTIGVPKAAVALFSLIKKGSLGTLIWAYETYQFNSDALGLGQLSNTSLCRSPLSQSVCIHRNLILTRTNTDHKQPSLPPNARATPNFSATSTPRSKRPLCRAAVVQTLNG</sequence>
<reference evidence="2 3" key="1">
    <citation type="journal article" date="2020" name="Genomics">
        <title>Complete, high-quality genomes from long-read metagenomic sequencing of two wolf lichen thalli reveals enigmatic genome architecture.</title>
        <authorList>
            <person name="McKenzie S.K."/>
            <person name="Walston R.F."/>
            <person name="Allen J.L."/>
        </authorList>
    </citation>
    <scope>NUCLEOTIDE SEQUENCE [LARGE SCALE GENOMIC DNA]</scope>
    <source>
        <strain evidence="2">WasteWater2</strain>
    </source>
</reference>
<dbReference type="OrthoDB" id="5537330at2759"/>
<dbReference type="AlphaFoldDB" id="A0A8H6FRH7"/>
<accession>A0A8H6FRH7</accession>
<evidence type="ECO:0000313" key="2">
    <source>
        <dbReference type="EMBL" id="KAF6233362.1"/>
    </source>
</evidence>
<proteinExistence type="predicted"/>
<organism evidence="2 3">
    <name type="scientific">Letharia columbiana</name>
    <dbReference type="NCBI Taxonomy" id="112416"/>
    <lineage>
        <taxon>Eukaryota</taxon>
        <taxon>Fungi</taxon>
        <taxon>Dikarya</taxon>
        <taxon>Ascomycota</taxon>
        <taxon>Pezizomycotina</taxon>
        <taxon>Lecanoromycetes</taxon>
        <taxon>OSLEUM clade</taxon>
        <taxon>Lecanoromycetidae</taxon>
        <taxon>Lecanorales</taxon>
        <taxon>Lecanorineae</taxon>
        <taxon>Parmeliaceae</taxon>
        <taxon>Letharia</taxon>
    </lineage>
</organism>